<dbReference type="AlphaFoldDB" id="A0A2A6BHZ1"/>
<accession>A0A2A6BHZ1</accession>
<proteinExistence type="predicted"/>
<reference evidence="2" key="1">
    <citation type="journal article" date="2008" name="Nat. Genet.">
        <title>The Pristionchus pacificus genome provides a unique perspective on nematode lifestyle and parasitism.</title>
        <authorList>
            <person name="Dieterich C."/>
            <person name="Clifton S.W."/>
            <person name="Schuster L.N."/>
            <person name="Chinwalla A."/>
            <person name="Delehaunty K."/>
            <person name="Dinkelacker I."/>
            <person name="Fulton L."/>
            <person name="Fulton R."/>
            <person name="Godfrey J."/>
            <person name="Minx P."/>
            <person name="Mitreva M."/>
            <person name="Roeseler W."/>
            <person name="Tian H."/>
            <person name="Witte H."/>
            <person name="Yang S.P."/>
            <person name="Wilson R.K."/>
            <person name="Sommer R.J."/>
        </authorList>
    </citation>
    <scope>NUCLEOTIDE SEQUENCE [LARGE SCALE GENOMIC DNA]</scope>
    <source>
        <strain evidence="2">PS312</strain>
    </source>
</reference>
<organism evidence="1 2">
    <name type="scientific">Pristionchus pacificus</name>
    <name type="common">Parasitic nematode worm</name>
    <dbReference type="NCBI Taxonomy" id="54126"/>
    <lineage>
        <taxon>Eukaryota</taxon>
        <taxon>Metazoa</taxon>
        <taxon>Ecdysozoa</taxon>
        <taxon>Nematoda</taxon>
        <taxon>Chromadorea</taxon>
        <taxon>Rhabditida</taxon>
        <taxon>Rhabditina</taxon>
        <taxon>Diplogasteromorpha</taxon>
        <taxon>Diplogasteroidea</taxon>
        <taxon>Neodiplogasteridae</taxon>
        <taxon>Pristionchus</taxon>
    </lineage>
</organism>
<dbReference type="PANTHER" id="PTHR47520:SF13">
    <property type="entry name" value="PROTEIN CBG10012"/>
    <property type="match status" value="1"/>
</dbReference>
<protein>
    <submittedName>
        <fullName evidence="1">Uncharacterized protein</fullName>
    </submittedName>
</protein>
<dbReference type="PANTHER" id="PTHR47520">
    <property type="entry name" value="CX DOMAIN-CONTAINING PROTEIN-RELATED"/>
    <property type="match status" value="1"/>
</dbReference>
<accession>A0A8R1YJ26</accession>
<sequence length="194" mass="21953">MSVRSSSIKRLSGAPATVEVLYYRGGDDVEKSMITHPMTFQLMVLEPEKSISIANSTLHFFWGSEFLPQGNNVTVCDVSDTCAANISDLFELSIYSRFTFFTNSGKHRLTQLAWMCRQGQVCIEWECCEPVPSMWIMLCGFAAILLLFLVGYGVIHCFYALMEKCCYEQKHEPLVNEVDPEVPVERELEEPAQG</sequence>
<name>A0A2A6BHZ1_PRIPA</name>
<keyword evidence="2" id="KW-1185">Reference proteome</keyword>
<dbReference type="EnsemblMetazoa" id="PPA27194.1">
    <property type="protein sequence ID" value="PPA27194.1"/>
    <property type="gene ID" value="WBGene00116748"/>
</dbReference>
<evidence type="ECO:0000313" key="1">
    <source>
        <dbReference type="EnsemblMetazoa" id="PPA27194.1"/>
    </source>
</evidence>
<reference evidence="1" key="2">
    <citation type="submission" date="2022-06" db="UniProtKB">
        <authorList>
            <consortium name="EnsemblMetazoa"/>
        </authorList>
    </citation>
    <scope>IDENTIFICATION</scope>
    <source>
        <strain evidence="1">PS312</strain>
    </source>
</reference>
<evidence type="ECO:0000313" key="2">
    <source>
        <dbReference type="Proteomes" id="UP000005239"/>
    </source>
</evidence>
<gene>
    <name evidence="1" type="primary">WBGene00116748</name>
</gene>
<dbReference type="Proteomes" id="UP000005239">
    <property type="component" value="Unassembled WGS sequence"/>
</dbReference>